<keyword evidence="3" id="KW-1185">Reference proteome</keyword>
<accession>A0A0P1BN21</accession>
<name>A0A0P1BN21_9BASI</name>
<protein>
    <submittedName>
        <fullName evidence="2">Uncharacterized protein</fullName>
    </submittedName>
</protein>
<evidence type="ECO:0000256" key="1">
    <source>
        <dbReference type="SAM" id="MobiDB-lite"/>
    </source>
</evidence>
<evidence type="ECO:0000313" key="3">
    <source>
        <dbReference type="Proteomes" id="UP000054845"/>
    </source>
</evidence>
<organism evidence="2 3">
    <name type="scientific">Ceraceosorus bombacis</name>
    <dbReference type="NCBI Taxonomy" id="401625"/>
    <lineage>
        <taxon>Eukaryota</taxon>
        <taxon>Fungi</taxon>
        <taxon>Dikarya</taxon>
        <taxon>Basidiomycota</taxon>
        <taxon>Ustilaginomycotina</taxon>
        <taxon>Exobasidiomycetes</taxon>
        <taxon>Ceraceosorales</taxon>
        <taxon>Ceraceosoraceae</taxon>
        <taxon>Ceraceosorus</taxon>
    </lineage>
</organism>
<dbReference type="EMBL" id="CCYA01000270">
    <property type="protein sequence ID" value="CEH18279.1"/>
    <property type="molecule type" value="Genomic_DNA"/>
</dbReference>
<feature type="compositionally biased region" description="Polar residues" evidence="1">
    <location>
        <begin position="41"/>
        <end position="54"/>
    </location>
</feature>
<reference evidence="2 3" key="1">
    <citation type="submission" date="2014-09" db="EMBL/GenBank/DDBJ databases">
        <authorList>
            <person name="Magalhaes I.L.F."/>
            <person name="Oliveira U."/>
            <person name="Santos F.R."/>
            <person name="Vidigal T.H.D.A."/>
            <person name="Brescovit A.D."/>
            <person name="Santos A.J."/>
        </authorList>
    </citation>
    <scope>NUCLEOTIDE SEQUENCE [LARGE SCALE GENOMIC DNA]</scope>
</reference>
<dbReference type="Proteomes" id="UP000054845">
    <property type="component" value="Unassembled WGS sequence"/>
</dbReference>
<dbReference type="AlphaFoldDB" id="A0A0P1BN21"/>
<proteinExistence type="predicted"/>
<sequence>MRTYTNRTATLAPSRSRRYSRHWVGADVRKHSLYHPFLTSSRVQGRPTSHSPILSRSAFFK</sequence>
<evidence type="ECO:0000313" key="2">
    <source>
        <dbReference type="EMBL" id="CEH18279.1"/>
    </source>
</evidence>
<feature type="region of interest" description="Disordered" evidence="1">
    <location>
        <begin position="41"/>
        <end position="61"/>
    </location>
</feature>